<dbReference type="Gramene" id="PAN27624">
    <property type="protein sequence ID" value="PAN27624"/>
    <property type="gene ID" value="PAHAL_5G093200"/>
</dbReference>
<dbReference type="GO" id="GO:0006952">
    <property type="term" value="P:defense response"/>
    <property type="evidence" value="ECO:0007669"/>
    <property type="project" value="UniProtKB-KW"/>
</dbReference>
<organism evidence="10">
    <name type="scientific">Panicum hallii</name>
    <dbReference type="NCBI Taxonomy" id="206008"/>
    <lineage>
        <taxon>Eukaryota</taxon>
        <taxon>Viridiplantae</taxon>
        <taxon>Streptophyta</taxon>
        <taxon>Embryophyta</taxon>
        <taxon>Tracheophyta</taxon>
        <taxon>Spermatophyta</taxon>
        <taxon>Magnoliopsida</taxon>
        <taxon>Liliopsida</taxon>
        <taxon>Poales</taxon>
        <taxon>Poaceae</taxon>
        <taxon>PACMAD clade</taxon>
        <taxon>Panicoideae</taxon>
        <taxon>Panicodae</taxon>
        <taxon>Paniceae</taxon>
        <taxon>Panicinae</taxon>
        <taxon>Panicum</taxon>
        <taxon>Panicum sect. Panicum</taxon>
    </lineage>
</organism>
<feature type="compositionally biased region" description="Basic and acidic residues" evidence="9">
    <location>
        <begin position="1"/>
        <end position="30"/>
    </location>
</feature>
<proteinExistence type="inferred from homology"/>
<evidence type="ECO:0000256" key="1">
    <source>
        <dbReference type="ARBA" id="ARBA00000237"/>
    </source>
</evidence>
<dbReference type="Gene3D" id="3.40.420.10">
    <property type="entry name" value="Ricin (A subunit), domain 1"/>
    <property type="match status" value="1"/>
</dbReference>
<evidence type="ECO:0000256" key="8">
    <source>
        <dbReference type="RuleBase" id="RU004915"/>
    </source>
</evidence>
<keyword evidence="7 8" id="KW-0652">Protein synthesis inhibitor</keyword>
<gene>
    <name evidence="10" type="ORF">PAHAL_5G093200</name>
</gene>
<evidence type="ECO:0000256" key="5">
    <source>
        <dbReference type="ARBA" id="ARBA00022801"/>
    </source>
</evidence>
<dbReference type="GO" id="GO:0030598">
    <property type="term" value="F:rRNA N-glycosylase activity"/>
    <property type="evidence" value="ECO:0007669"/>
    <property type="project" value="UniProtKB-EC"/>
</dbReference>
<dbReference type="SUPFAM" id="SSF56371">
    <property type="entry name" value="Ribosome inactivating proteins (RIP)"/>
    <property type="match status" value="1"/>
</dbReference>
<dbReference type="EMBL" id="CM008050">
    <property type="protein sequence ID" value="PAN27624.1"/>
    <property type="molecule type" value="Genomic_DNA"/>
</dbReference>
<keyword evidence="5 8" id="KW-0378">Hydrolase</keyword>
<keyword evidence="6 8" id="KW-0611">Plant defense</keyword>
<sequence>MSDRDEKRKLREARKEDADMERAQEQDRAPVRKHLQRRIEDIPVYTILEDADDRAFYKLLTQRRARIFEVASITILGVPVTPPELPSPAGVTEERLTFHAVKLVGRIRTVLLLLRETDMYFVAFNPSGDPTSTWFTFDDAPIPTFLNQVALPYDGRYGDLTKLEIGYYCVTEIIDVLSRYNSSNVTVKTNERARVLSCTAVMFSETMRLGDVQQFAMRLLHQGERRCVPRLLDKKIHSWGVYGAYGIRHLSGDHILHAIDKTNIRKLSRGCITQRKKNLKSGD</sequence>
<evidence type="ECO:0000313" key="10">
    <source>
        <dbReference type="EMBL" id="PAN27624.1"/>
    </source>
</evidence>
<protein>
    <recommendedName>
        <fullName evidence="3 8">rRNA N-glycosylase</fullName>
        <ecNumber evidence="3 8">3.2.2.22</ecNumber>
    </recommendedName>
</protein>
<dbReference type="InterPro" id="IPR001574">
    <property type="entry name" value="Ribosome_inactivat_prot"/>
</dbReference>
<evidence type="ECO:0000256" key="6">
    <source>
        <dbReference type="ARBA" id="ARBA00022821"/>
    </source>
</evidence>
<dbReference type="AlphaFoldDB" id="A0A2S3HQ43"/>
<dbReference type="Pfam" id="PF00161">
    <property type="entry name" value="RIP"/>
    <property type="match status" value="1"/>
</dbReference>
<evidence type="ECO:0000256" key="4">
    <source>
        <dbReference type="ARBA" id="ARBA00022656"/>
    </source>
</evidence>
<comment type="catalytic activity">
    <reaction evidence="1 8">
        <text>Endohydrolysis of the N-glycosidic bond at one specific adenosine on the 28S rRNA.</text>
        <dbReference type="EC" id="3.2.2.22"/>
    </reaction>
</comment>
<dbReference type="InterPro" id="IPR036041">
    <property type="entry name" value="Ribosome-inact_prot_sf"/>
</dbReference>
<dbReference type="GO" id="GO:0017148">
    <property type="term" value="P:negative regulation of translation"/>
    <property type="evidence" value="ECO:0007669"/>
    <property type="project" value="UniProtKB-KW"/>
</dbReference>
<dbReference type="GO" id="GO:0090729">
    <property type="term" value="F:toxin activity"/>
    <property type="evidence" value="ECO:0007669"/>
    <property type="project" value="UniProtKB-KW"/>
</dbReference>
<dbReference type="EC" id="3.2.2.22" evidence="3 8"/>
<keyword evidence="4 8" id="KW-0800">Toxin</keyword>
<reference evidence="10" key="1">
    <citation type="submission" date="2018-04" db="EMBL/GenBank/DDBJ databases">
        <title>WGS assembly of Panicum hallii.</title>
        <authorList>
            <person name="Lovell J."/>
            <person name="Jenkins J."/>
            <person name="Lowry D."/>
            <person name="Mamidi S."/>
            <person name="Sreedasyam A."/>
            <person name="Weng X."/>
            <person name="Barry K."/>
            <person name="Bonette J."/>
            <person name="Campitelli B."/>
            <person name="Daum C."/>
            <person name="Gordon S."/>
            <person name="Gould B."/>
            <person name="Lipzen A."/>
            <person name="Macqueen A."/>
            <person name="Palacio-Mejia J."/>
            <person name="Plott C."/>
            <person name="Shakirov E."/>
            <person name="Shu S."/>
            <person name="Yoshinaga Y."/>
            <person name="Zane M."/>
            <person name="Rokhsar D."/>
            <person name="Grimwood J."/>
            <person name="Schmutz J."/>
            <person name="Juenger T."/>
        </authorList>
    </citation>
    <scope>NUCLEOTIDE SEQUENCE [LARGE SCALE GENOMIC DNA]</scope>
    <source>
        <strain evidence="10">FIL2</strain>
    </source>
</reference>
<feature type="region of interest" description="Disordered" evidence="9">
    <location>
        <begin position="1"/>
        <end position="32"/>
    </location>
</feature>
<comment type="similarity">
    <text evidence="2">Belongs to the ribosome-inactivating protein family. Type 1 RIP subfamily.</text>
</comment>
<evidence type="ECO:0000256" key="7">
    <source>
        <dbReference type="ARBA" id="ARBA00023193"/>
    </source>
</evidence>
<dbReference type="PANTHER" id="PTHR33453">
    <property type="match status" value="1"/>
</dbReference>
<evidence type="ECO:0000256" key="3">
    <source>
        <dbReference type="ARBA" id="ARBA00012001"/>
    </source>
</evidence>
<evidence type="ECO:0000256" key="9">
    <source>
        <dbReference type="SAM" id="MobiDB-lite"/>
    </source>
</evidence>
<dbReference type="PANTHER" id="PTHR33453:SF9">
    <property type="entry name" value="ALBUMIN B-32"/>
    <property type="match status" value="1"/>
</dbReference>
<dbReference type="InterPro" id="IPR016138">
    <property type="entry name" value="Ribosome_inactivat_prot_sub1"/>
</dbReference>
<dbReference type="Proteomes" id="UP000243499">
    <property type="component" value="Chromosome 5"/>
</dbReference>
<evidence type="ECO:0000256" key="2">
    <source>
        <dbReference type="ARBA" id="ARBA00008544"/>
    </source>
</evidence>
<name>A0A2S3HQ43_9POAL</name>
<accession>A0A2S3HQ43</accession>